<dbReference type="OrthoDB" id="1703923at2759"/>
<dbReference type="Proteomes" id="UP000886885">
    <property type="component" value="Chromosome 11A"/>
</dbReference>
<evidence type="ECO:0000256" key="9">
    <source>
        <dbReference type="ARBA" id="ARBA00023180"/>
    </source>
</evidence>
<accession>A0A8X7YUQ3</accession>
<keyword evidence="7 12" id="KW-0067">ATP-binding</keyword>
<dbReference type="PROSITE" id="PS50011">
    <property type="entry name" value="PROTEIN_KINASE_DOM"/>
    <property type="match status" value="1"/>
</dbReference>
<dbReference type="PANTHER" id="PTHR27002:SF214">
    <property type="entry name" value="RECEPTOR-LIKE SERINE_THREONINE-PROTEIN KINASE"/>
    <property type="match status" value="1"/>
</dbReference>
<keyword evidence="5 12" id="KW-0547">Nucleotide-binding</keyword>
<evidence type="ECO:0000256" key="1">
    <source>
        <dbReference type="ARBA" id="ARBA00012513"/>
    </source>
</evidence>
<keyword evidence="8" id="KW-1015">Disulfide bond</keyword>
<comment type="catalytic activity">
    <reaction evidence="10">
        <text>L-threonyl-[protein] + ATP = O-phospho-L-threonyl-[protein] + ADP + H(+)</text>
        <dbReference type="Rhea" id="RHEA:46608"/>
        <dbReference type="Rhea" id="RHEA-COMP:11060"/>
        <dbReference type="Rhea" id="RHEA-COMP:11605"/>
        <dbReference type="ChEBI" id="CHEBI:15378"/>
        <dbReference type="ChEBI" id="CHEBI:30013"/>
        <dbReference type="ChEBI" id="CHEBI:30616"/>
        <dbReference type="ChEBI" id="CHEBI:61977"/>
        <dbReference type="ChEBI" id="CHEBI:456216"/>
        <dbReference type="EC" id="2.7.11.1"/>
    </reaction>
</comment>
<dbReference type="PROSITE" id="PS00107">
    <property type="entry name" value="PROTEIN_KINASE_ATP"/>
    <property type="match status" value="1"/>
</dbReference>
<gene>
    <name evidence="15" type="ORF">POTOM_039940</name>
</gene>
<organism evidence="15 16">
    <name type="scientific">Populus tomentosa</name>
    <name type="common">Chinese white poplar</name>
    <dbReference type="NCBI Taxonomy" id="118781"/>
    <lineage>
        <taxon>Eukaryota</taxon>
        <taxon>Viridiplantae</taxon>
        <taxon>Streptophyta</taxon>
        <taxon>Embryophyta</taxon>
        <taxon>Tracheophyta</taxon>
        <taxon>Spermatophyta</taxon>
        <taxon>Magnoliopsida</taxon>
        <taxon>eudicotyledons</taxon>
        <taxon>Gunneridae</taxon>
        <taxon>Pentapetalae</taxon>
        <taxon>rosids</taxon>
        <taxon>fabids</taxon>
        <taxon>Malpighiales</taxon>
        <taxon>Salicaceae</taxon>
        <taxon>Saliceae</taxon>
        <taxon>Populus</taxon>
    </lineage>
</organism>
<evidence type="ECO:0000256" key="4">
    <source>
        <dbReference type="ARBA" id="ARBA00022729"/>
    </source>
</evidence>
<dbReference type="Pfam" id="PF11883">
    <property type="entry name" value="DUF3403"/>
    <property type="match status" value="1"/>
</dbReference>
<dbReference type="GO" id="GO:0005524">
    <property type="term" value="F:ATP binding"/>
    <property type="evidence" value="ECO:0007669"/>
    <property type="project" value="UniProtKB-UniRule"/>
</dbReference>
<dbReference type="PANTHER" id="PTHR27002">
    <property type="entry name" value="RECEPTOR-LIKE SERINE/THREONINE-PROTEIN KINASE SD1-8"/>
    <property type="match status" value="1"/>
</dbReference>
<keyword evidence="6" id="KW-0418">Kinase</keyword>
<comment type="catalytic activity">
    <reaction evidence="11">
        <text>L-seryl-[protein] + ATP = O-phospho-L-seryl-[protein] + ADP + H(+)</text>
        <dbReference type="Rhea" id="RHEA:17989"/>
        <dbReference type="Rhea" id="RHEA-COMP:9863"/>
        <dbReference type="Rhea" id="RHEA-COMP:11604"/>
        <dbReference type="ChEBI" id="CHEBI:15378"/>
        <dbReference type="ChEBI" id="CHEBI:29999"/>
        <dbReference type="ChEBI" id="CHEBI:30616"/>
        <dbReference type="ChEBI" id="CHEBI:83421"/>
        <dbReference type="ChEBI" id="CHEBI:456216"/>
        <dbReference type="EC" id="2.7.11.1"/>
    </reaction>
</comment>
<evidence type="ECO:0000256" key="3">
    <source>
        <dbReference type="ARBA" id="ARBA00022679"/>
    </source>
</evidence>
<dbReference type="PROSITE" id="PS00108">
    <property type="entry name" value="PROTEIN_KINASE_ST"/>
    <property type="match status" value="1"/>
</dbReference>
<evidence type="ECO:0000313" key="15">
    <source>
        <dbReference type="EMBL" id="KAG6756510.1"/>
    </source>
</evidence>
<dbReference type="EC" id="2.7.11.1" evidence="1"/>
<dbReference type="Pfam" id="PF07714">
    <property type="entry name" value="PK_Tyr_Ser-Thr"/>
    <property type="match status" value="1"/>
</dbReference>
<evidence type="ECO:0000256" key="12">
    <source>
        <dbReference type="PROSITE-ProRule" id="PRU10141"/>
    </source>
</evidence>
<evidence type="ECO:0000256" key="8">
    <source>
        <dbReference type="ARBA" id="ARBA00023157"/>
    </source>
</evidence>
<reference evidence="15" key="1">
    <citation type="journal article" date="2020" name="bioRxiv">
        <title>Hybrid origin of Populus tomentosa Carr. identified through genome sequencing and phylogenomic analysis.</title>
        <authorList>
            <person name="An X."/>
            <person name="Gao K."/>
            <person name="Chen Z."/>
            <person name="Li J."/>
            <person name="Yang X."/>
            <person name="Yang X."/>
            <person name="Zhou J."/>
            <person name="Guo T."/>
            <person name="Zhao T."/>
            <person name="Huang S."/>
            <person name="Miao D."/>
            <person name="Khan W.U."/>
            <person name="Rao P."/>
            <person name="Ye M."/>
            <person name="Lei B."/>
            <person name="Liao W."/>
            <person name="Wang J."/>
            <person name="Ji L."/>
            <person name="Li Y."/>
            <person name="Guo B."/>
            <person name="Mustafa N.S."/>
            <person name="Li S."/>
            <person name="Yun Q."/>
            <person name="Keller S.R."/>
            <person name="Mao J."/>
            <person name="Zhang R."/>
            <person name="Strauss S.H."/>
        </authorList>
    </citation>
    <scope>NUCLEOTIDE SEQUENCE</scope>
    <source>
        <strain evidence="15">GM15</strain>
        <tissue evidence="15">Leaf</tissue>
    </source>
</reference>
<sequence>MVRSSKRKKMLKTALVASMSALLGIFVSGLVLCIGWRKIKRKGKDRRKEGMETPLFDLDTIATATNNFATDSIIGAGGFGSVYKGKLLTGQEIAVKKLSMNSGQGAEEFRNEVVLIAKLQHRNLVGLLGSCIHREERMLIYEYMPNKSLDYFIFDRERSALLGWKERFVIILGIARGLLYLHQDSKLQIVHRDLKPSNVLLDSNLIPKISDFGLARISGDDGKETKTRRVIGTYGYMAPEYAIDGKFSVKSDVFSLGVLLLEIISGKKNRGFVHPDHHHNLLGHEYIGLSQAWLMWTGGRASELIDTGLEDTSGKSQLLRCIQVGLLCVQMLPEDRPVMSTVVFMLANEGAVLPQPNQPGFFIERGSVIDAKSRNEDSCSTNEASITILEAR</sequence>
<evidence type="ECO:0000256" key="10">
    <source>
        <dbReference type="ARBA" id="ARBA00047899"/>
    </source>
</evidence>
<evidence type="ECO:0000256" key="7">
    <source>
        <dbReference type="ARBA" id="ARBA00022840"/>
    </source>
</evidence>
<dbReference type="CDD" id="cd14066">
    <property type="entry name" value="STKc_IRAK"/>
    <property type="match status" value="1"/>
</dbReference>
<dbReference type="SMART" id="SM00220">
    <property type="entry name" value="S_TKc"/>
    <property type="match status" value="1"/>
</dbReference>
<comment type="caution">
    <text evidence="15">The sequence shown here is derived from an EMBL/GenBank/DDBJ whole genome shotgun (WGS) entry which is preliminary data.</text>
</comment>
<dbReference type="InterPro" id="IPR017441">
    <property type="entry name" value="Protein_kinase_ATP_BS"/>
</dbReference>
<feature type="binding site" evidence="12">
    <location>
        <position position="97"/>
    </location>
    <ligand>
        <name>ATP</name>
        <dbReference type="ChEBI" id="CHEBI:30616"/>
    </ligand>
</feature>
<keyword evidence="16" id="KW-1185">Reference proteome</keyword>
<dbReference type="FunFam" id="3.30.200.20:FF:000195">
    <property type="entry name" value="G-type lectin S-receptor-like serine/threonine-protein kinase"/>
    <property type="match status" value="1"/>
</dbReference>
<dbReference type="InterPro" id="IPR001245">
    <property type="entry name" value="Ser-Thr/Tyr_kinase_cat_dom"/>
</dbReference>
<protein>
    <recommendedName>
        <fullName evidence="1">non-specific serine/threonine protein kinase</fullName>
        <ecNumber evidence="1">2.7.11.1</ecNumber>
    </recommendedName>
</protein>
<evidence type="ECO:0000259" key="14">
    <source>
        <dbReference type="PROSITE" id="PS50011"/>
    </source>
</evidence>
<evidence type="ECO:0000313" key="16">
    <source>
        <dbReference type="Proteomes" id="UP000886885"/>
    </source>
</evidence>
<evidence type="ECO:0000256" key="13">
    <source>
        <dbReference type="RuleBase" id="RU000304"/>
    </source>
</evidence>
<feature type="domain" description="Protein kinase" evidence="14">
    <location>
        <begin position="68"/>
        <end position="361"/>
    </location>
</feature>
<evidence type="ECO:0000256" key="2">
    <source>
        <dbReference type="ARBA" id="ARBA00022527"/>
    </source>
</evidence>
<dbReference type="InterPro" id="IPR021820">
    <property type="entry name" value="S-locus_recpt_kinase_C"/>
</dbReference>
<name>A0A8X7YUQ3_POPTO</name>
<evidence type="ECO:0000256" key="11">
    <source>
        <dbReference type="ARBA" id="ARBA00048679"/>
    </source>
</evidence>
<dbReference type="EMBL" id="JAAWWB010000021">
    <property type="protein sequence ID" value="KAG6756510.1"/>
    <property type="molecule type" value="Genomic_DNA"/>
</dbReference>
<evidence type="ECO:0000256" key="6">
    <source>
        <dbReference type="ARBA" id="ARBA00022777"/>
    </source>
</evidence>
<keyword evidence="3" id="KW-0808">Transferase</keyword>
<keyword evidence="9" id="KW-0325">Glycoprotein</keyword>
<keyword evidence="2 13" id="KW-0723">Serine/threonine-protein kinase</keyword>
<dbReference type="FunFam" id="1.10.510.10:FF:000060">
    <property type="entry name" value="G-type lectin S-receptor-like serine/threonine-protein kinase"/>
    <property type="match status" value="1"/>
</dbReference>
<keyword evidence="4" id="KW-0732">Signal</keyword>
<dbReference type="GO" id="GO:0005886">
    <property type="term" value="C:plasma membrane"/>
    <property type="evidence" value="ECO:0007669"/>
    <property type="project" value="TreeGrafter"/>
</dbReference>
<dbReference type="InterPro" id="IPR000719">
    <property type="entry name" value="Prot_kinase_dom"/>
</dbReference>
<proteinExistence type="inferred from homology"/>
<dbReference type="GO" id="GO:0004674">
    <property type="term" value="F:protein serine/threonine kinase activity"/>
    <property type="evidence" value="ECO:0007669"/>
    <property type="project" value="UniProtKB-KW"/>
</dbReference>
<evidence type="ECO:0000256" key="5">
    <source>
        <dbReference type="ARBA" id="ARBA00022741"/>
    </source>
</evidence>
<dbReference type="InterPro" id="IPR008271">
    <property type="entry name" value="Ser/Thr_kinase_AS"/>
</dbReference>
<comment type="similarity">
    <text evidence="13">Belongs to the protein kinase superfamily.</text>
</comment>
<dbReference type="AlphaFoldDB" id="A0A8X7YUQ3"/>